<dbReference type="GeneTree" id="ENSGT00390000006240"/>
<reference evidence="3" key="3">
    <citation type="submission" date="2025-09" db="UniProtKB">
        <authorList>
            <consortium name="Ensembl"/>
        </authorList>
    </citation>
    <scope>IDENTIFICATION</scope>
    <source>
        <strain evidence="3">Boxer</strain>
    </source>
</reference>
<feature type="compositionally biased region" description="Low complexity" evidence="1">
    <location>
        <begin position="67"/>
        <end position="95"/>
    </location>
</feature>
<evidence type="ECO:0000313" key="4">
    <source>
        <dbReference type="Proteomes" id="UP000805418"/>
    </source>
</evidence>
<feature type="region of interest" description="Disordered" evidence="1">
    <location>
        <begin position="17"/>
        <end position="46"/>
    </location>
</feature>
<accession>A0A8I3MG41</accession>
<reference evidence="3" key="2">
    <citation type="submission" date="2025-08" db="UniProtKB">
        <authorList>
            <consortium name="Ensembl"/>
        </authorList>
    </citation>
    <scope>IDENTIFICATION</scope>
    <source>
        <strain evidence="3">Boxer</strain>
    </source>
</reference>
<evidence type="ECO:0000256" key="1">
    <source>
        <dbReference type="SAM" id="MobiDB-lite"/>
    </source>
</evidence>
<feature type="compositionally biased region" description="Gly residues" evidence="1">
    <location>
        <begin position="37"/>
        <end position="46"/>
    </location>
</feature>
<dbReference type="InterPro" id="IPR029659">
    <property type="entry name" value="PRIMA1"/>
</dbReference>
<dbReference type="Proteomes" id="UP000805418">
    <property type="component" value="Chromosome 8"/>
</dbReference>
<feature type="compositionally biased region" description="Basic residues" evidence="1">
    <location>
        <begin position="185"/>
        <end position="195"/>
    </location>
</feature>
<dbReference type="OrthoDB" id="8885320at2759"/>
<evidence type="ECO:0000313" key="3">
    <source>
        <dbReference type="Ensembl" id="ENSCAFP00845003458.1"/>
    </source>
</evidence>
<keyword evidence="4" id="KW-1185">Reference proteome</keyword>
<dbReference type="Ensembl" id="ENSCAFT00845004329.1">
    <property type="protein sequence ID" value="ENSCAFP00845003458.1"/>
    <property type="gene ID" value="ENSCAFG00845002449.1"/>
</dbReference>
<organism evidence="3 4">
    <name type="scientific">Canis lupus familiaris</name>
    <name type="common">Dog</name>
    <name type="synonym">Canis familiaris</name>
    <dbReference type="NCBI Taxonomy" id="9615"/>
    <lineage>
        <taxon>Eukaryota</taxon>
        <taxon>Metazoa</taxon>
        <taxon>Chordata</taxon>
        <taxon>Craniata</taxon>
        <taxon>Vertebrata</taxon>
        <taxon>Euteleostomi</taxon>
        <taxon>Mammalia</taxon>
        <taxon>Eutheria</taxon>
        <taxon>Laurasiatheria</taxon>
        <taxon>Carnivora</taxon>
        <taxon>Caniformia</taxon>
        <taxon>Canidae</taxon>
        <taxon>Canis</taxon>
    </lineage>
</organism>
<dbReference type="Pfam" id="PF16101">
    <property type="entry name" value="PRIMA1"/>
    <property type="match status" value="1"/>
</dbReference>
<feature type="region of interest" description="Disordered" evidence="1">
    <location>
        <begin position="67"/>
        <end position="200"/>
    </location>
</feature>
<proteinExistence type="predicted"/>
<protein>
    <submittedName>
        <fullName evidence="3">Proline rich membrane anchor 1</fullName>
    </submittedName>
</protein>
<evidence type="ECO:0000256" key="2">
    <source>
        <dbReference type="SAM" id="Phobius"/>
    </source>
</evidence>
<feature type="compositionally biased region" description="Pro residues" evidence="1">
    <location>
        <begin position="122"/>
        <end position="137"/>
    </location>
</feature>
<feature type="region of interest" description="Disordered" evidence="1">
    <location>
        <begin position="341"/>
        <end position="362"/>
    </location>
</feature>
<keyword evidence="2" id="KW-0472">Membrane</keyword>
<feature type="transmembrane region" description="Helical" evidence="2">
    <location>
        <begin position="304"/>
        <end position="330"/>
    </location>
</feature>
<keyword evidence="2" id="KW-0812">Transmembrane</keyword>
<keyword evidence="2" id="KW-1133">Transmembrane helix</keyword>
<feature type="compositionally biased region" description="Low complexity" evidence="1">
    <location>
        <begin position="146"/>
        <end position="177"/>
    </location>
</feature>
<reference evidence="3" key="1">
    <citation type="submission" date="2020-03" db="EMBL/GenBank/DDBJ databases">
        <title>Long-read based genome assembly of a Labrador retriever dog.</title>
        <authorList>
            <person name="Eory L."/>
            <person name="Zhang W."/>
            <person name="Schoenebeck J."/>
        </authorList>
    </citation>
    <scope>NUCLEOTIDE SEQUENCE [LARGE SCALE GENOMIC DNA]</scope>
    <source>
        <strain evidence="3">Labrador retriever</strain>
    </source>
</reference>
<sequence length="387" mass="40665">INKLLSAQYTIASLDGDEESLQRRWRRRRGARAGAQPGAGGGRGSGGAHVCFPFSCIIYFASARSPAAPAGAPGQRLSRASAAGEGSSGTPAPRAAARRHREGRGPGEARAAGSGRLGGDFPRPPAPPPARPPPRPGPGRGREPPRAAAPCAPRPAPRAGAQLPAPAGQPARPQPRANFCSGARRSSRRSSRRVKPPGARAAARFAPGALVPRAEMLLRDLVLRRGCCWPSLLLHCALHPLWGFVQVTHGEPQKSCSKVADSCPHICQCRPPPLLPPPPPPPPPPRLLSAPAPNSTSCPAEESWWSGLVIIIAVCCASLVFLTVLVIICYKAIKRKPLRKEENGTSVAEYPMTSSPSNKGADVNSAVVKPVRFSIHLVSPRKPSAQP</sequence>
<name>A0A8I3MG41_CANLF</name>
<dbReference type="AlphaFoldDB" id="A0A8I3MG41"/>
<gene>
    <name evidence="3" type="primary">PRIMA1</name>
</gene>